<comment type="function">
    <text evidence="3 4">Co-chaperone involved in the maturation of iron-sulfur cluster-containing proteins. Seems to help targeting proteins to be folded toward HscA.</text>
</comment>
<dbReference type="NCBIfam" id="TIGR00714">
    <property type="entry name" value="hscB"/>
    <property type="match status" value="1"/>
</dbReference>
<gene>
    <name evidence="4" type="primary">hscB</name>
    <name evidence="6" type="ORF">GCM10009129_18090</name>
</gene>
<dbReference type="CDD" id="cd06257">
    <property type="entry name" value="DnaJ"/>
    <property type="match status" value="1"/>
</dbReference>
<dbReference type="SUPFAM" id="SSF46565">
    <property type="entry name" value="Chaperone J-domain"/>
    <property type="match status" value="1"/>
</dbReference>
<feature type="domain" description="J" evidence="5">
    <location>
        <begin position="13"/>
        <end position="83"/>
    </location>
</feature>
<dbReference type="EMBL" id="BAAAFR010000005">
    <property type="protein sequence ID" value="GAA0320739.1"/>
    <property type="molecule type" value="Genomic_DNA"/>
</dbReference>
<dbReference type="InterPro" id="IPR036386">
    <property type="entry name" value="HscB_C_sf"/>
</dbReference>
<dbReference type="InterPro" id="IPR036869">
    <property type="entry name" value="J_dom_sf"/>
</dbReference>
<dbReference type="InterPro" id="IPR001623">
    <property type="entry name" value="DnaJ_domain"/>
</dbReference>
<dbReference type="SMART" id="SM00271">
    <property type="entry name" value="DnaJ"/>
    <property type="match status" value="1"/>
</dbReference>
<evidence type="ECO:0000259" key="5">
    <source>
        <dbReference type="PROSITE" id="PS50076"/>
    </source>
</evidence>
<dbReference type="Pfam" id="PF00226">
    <property type="entry name" value="DnaJ"/>
    <property type="match status" value="1"/>
</dbReference>
<organism evidence="6 7">
    <name type="scientific">Psychrobacter aestuarii</name>
    <dbReference type="NCBI Taxonomy" id="556327"/>
    <lineage>
        <taxon>Bacteria</taxon>
        <taxon>Pseudomonadati</taxon>
        <taxon>Pseudomonadota</taxon>
        <taxon>Gammaproteobacteria</taxon>
        <taxon>Moraxellales</taxon>
        <taxon>Moraxellaceae</taxon>
        <taxon>Psychrobacter</taxon>
    </lineage>
</organism>
<sequence length="190" mass="21548">MTNQTDASSMSSNFFALFEQPVGFEVNQSQLDTQLRVLQKQHHPDNARDTHAQRQAEQTSAVINHAYQTLSHPDTRASYLLEMSGHAHNLEQSIADLDFLDDAMEMRMDLDDALAQHDQTTLRTLHPKVSDRLQTQSARFVTAYDEKAWEDAIDATQKLKFLVKLDADIRAGLDDVMQAAHDDGDDDLYM</sequence>
<dbReference type="InterPro" id="IPR009073">
    <property type="entry name" value="HscB_oligo_C"/>
</dbReference>
<evidence type="ECO:0000256" key="2">
    <source>
        <dbReference type="ARBA" id="ARBA00023186"/>
    </source>
</evidence>
<accession>A0ABN0VYZ6</accession>
<evidence type="ECO:0000256" key="4">
    <source>
        <dbReference type="HAMAP-Rule" id="MF_00682"/>
    </source>
</evidence>
<comment type="caution">
    <text evidence="6">The sequence shown here is derived from an EMBL/GenBank/DDBJ whole genome shotgun (WGS) entry which is preliminary data.</text>
</comment>
<proteinExistence type="inferred from homology"/>
<dbReference type="PROSITE" id="PS50076">
    <property type="entry name" value="DNAJ_2"/>
    <property type="match status" value="1"/>
</dbReference>
<keyword evidence="2 4" id="KW-0143">Chaperone</keyword>
<dbReference type="PANTHER" id="PTHR14021">
    <property type="entry name" value="IRON-SULFUR CLUSTER CO-CHAPERONE PROTEIN HSCB"/>
    <property type="match status" value="1"/>
</dbReference>
<reference evidence="6 7" key="1">
    <citation type="journal article" date="2019" name="Int. J. Syst. Evol. Microbiol.">
        <title>The Global Catalogue of Microorganisms (GCM) 10K type strain sequencing project: providing services to taxonomists for standard genome sequencing and annotation.</title>
        <authorList>
            <consortium name="The Broad Institute Genomics Platform"/>
            <consortium name="The Broad Institute Genome Sequencing Center for Infectious Disease"/>
            <person name="Wu L."/>
            <person name="Ma J."/>
        </authorList>
    </citation>
    <scope>NUCLEOTIDE SEQUENCE [LARGE SCALE GENOMIC DNA]</scope>
    <source>
        <strain evidence="6 7">JCM 16343</strain>
    </source>
</reference>
<dbReference type="InterPro" id="IPR004640">
    <property type="entry name" value="HscB"/>
</dbReference>
<name>A0ABN0VYZ6_9GAMM</name>
<dbReference type="HAMAP" id="MF_00682">
    <property type="entry name" value="HscB"/>
    <property type="match status" value="1"/>
</dbReference>
<keyword evidence="7" id="KW-1185">Reference proteome</keyword>
<evidence type="ECO:0000256" key="3">
    <source>
        <dbReference type="ARBA" id="ARBA00025596"/>
    </source>
</evidence>
<evidence type="ECO:0000256" key="1">
    <source>
        <dbReference type="ARBA" id="ARBA00010476"/>
    </source>
</evidence>
<evidence type="ECO:0000313" key="6">
    <source>
        <dbReference type="EMBL" id="GAA0320739.1"/>
    </source>
</evidence>
<dbReference type="PANTHER" id="PTHR14021:SF15">
    <property type="entry name" value="IRON-SULFUR CLUSTER CO-CHAPERONE PROTEIN HSCB"/>
    <property type="match status" value="1"/>
</dbReference>
<dbReference type="Gene3D" id="1.20.1280.20">
    <property type="entry name" value="HscB, C-terminal domain"/>
    <property type="match status" value="1"/>
</dbReference>
<protein>
    <recommendedName>
        <fullName evidence="4">Co-chaperone protein HscB homolog</fullName>
    </recommendedName>
</protein>
<dbReference type="SUPFAM" id="SSF47144">
    <property type="entry name" value="HSC20 (HSCB), C-terminal oligomerisation domain"/>
    <property type="match status" value="1"/>
</dbReference>
<comment type="similarity">
    <text evidence="1 4">Belongs to the HscB family.</text>
</comment>
<dbReference type="Gene3D" id="1.10.287.110">
    <property type="entry name" value="DnaJ domain"/>
    <property type="match status" value="1"/>
</dbReference>
<evidence type="ECO:0000313" key="7">
    <source>
        <dbReference type="Proteomes" id="UP001501787"/>
    </source>
</evidence>
<dbReference type="RefSeq" id="WP_201505215.1">
    <property type="nucleotide sequence ID" value="NZ_BAAAFR010000005.1"/>
</dbReference>
<comment type="subunit">
    <text evidence="4">Interacts with HscA and stimulates its ATPase activity.</text>
</comment>
<dbReference type="Pfam" id="PF07743">
    <property type="entry name" value="HSCB_C"/>
    <property type="match status" value="1"/>
</dbReference>
<dbReference type="Proteomes" id="UP001501787">
    <property type="component" value="Unassembled WGS sequence"/>
</dbReference>